<dbReference type="EMBL" id="BOOP01000037">
    <property type="protein sequence ID" value="GII41916.1"/>
    <property type="molecule type" value="Genomic_DNA"/>
</dbReference>
<sequence length="204" mass="22612">MSGATEVSLETLYDERLRLMDGVLSTWSWATLRGIEVMLNYEAHPGEVERRRQVGLGAITSADALRFLLGLPVGTPVPLAALDQNERHLLRMLPTGTVCVENGFVTRLAVPPVDAGLVVVPTRSWRLGLERAGRFAPFCARAMMLPKPPPNLDVLRMEADFYGIGVITYVDAAPVTVVPPEPFRRHRFTAAGWLFLEEAHRQLL</sequence>
<name>A0A8J3XJE1_9ACTN</name>
<comment type="caution">
    <text evidence="1">The sequence shown here is derived from an EMBL/GenBank/DDBJ whole genome shotgun (WGS) entry which is preliminary data.</text>
</comment>
<gene>
    <name evidence="1" type="ORF">Pph01_69190</name>
</gene>
<proteinExistence type="predicted"/>
<protein>
    <submittedName>
        <fullName evidence="1">Uncharacterized protein</fullName>
    </submittedName>
</protein>
<evidence type="ECO:0000313" key="2">
    <source>
        <dbReference type="Proteomes" id="UP000622547"/>
    </source>
</evidence>
<dbReference type="AlphaFoldDB" id="A0A8J3XJE1"/>
<keyword evidence="2" id="KW-1185">Reference proteome</keyword>
<reference evidence="1 2" key="1">
    <citation type="submission" date="2021-01" db="EMBL/GenBank/DDBJ databases">
        <title>Whole genome shotgun sequence of Planotetraspora phitsanulokensis NBRC 104273.</title>
        <authorList>
            <person name="Komaki H."/>
            <person name="Tamura T."/>
        </authorList>
    </citation>
    <scope>NUCLEOTIDE SEQUENCE [LARGE SCALE GENOMIC DNA]</scope>
    <source>
        <strain evidence="1 2">NBRC 104273</strain>
    </source>
</reference>
<organism evidence="1 2">
    <name type="scientific">Planotetraspora phitsanulokensis</name>
    <dbReference type="NCBI Taxonomy" id="575192"/>
    <lineage>
        <taxon>Bacteria</taxon>
        <taxon>Bacillati</taxon>
        <taxon>Actinomycetota</taxon>
        <taxon>Actinomycetes</taxon>
        <taxon>Streptosporangiales</taxon>
        <taxon>Streptosporangiaceae</taxon>
        <taxon>Planotetraspora</taxon>
    </lineage>
</organism>
<dbReference type="Proteomes" id="UP000622547">
    <property type="component" value="Unassembled WGS sequence"/>
</dbReference>
<dbReference type="RefSeq" id="WP_204077361.1">
    <property type="nucleotide sequence ID" value="NZ_BAABHI010000011.1"/>
</dbReference>
<accession>A0A8J3XJE1</accession>
<evidence type="ECO:0000313" key="1">
    <source>
        <dbReference type="EMBL" id="GII41916.1"/>
    </source>
</evidence>